<evidence type="ECO:0000313" key="7">
    <source>
        <dbReference type="EMBL" id="ACY17408.1"/>
    </source>
</evidence>
<dbReference type="InterPro" id="IPR024694">
    <property type="entry name" value="PurE_prokaryotes"/>
</dbReference>
<dbReference type="Gene3D" id="3.40.50.1970">
    <property type="match status" value="1"/>
</dbReference>
<evidence type="ECO:0000313" key="8">
    <source>
        <dbReference type="Proteomes" id="UP000001880"/>
    </source>
</evidence>
<organism evidence="7 8">
    <name type="scientific">Haliangium ochraceum (strain DSM 14365 / JCM 11303 / SMP-2)</name>
    <dbReference type="NCBI Taxonomy" id="502025"/>
    <lineage>
        <taxon>Bacteria</taxon>
        <taxon>Pseudomonadati</taxon>
        <taxon>Myxococcota</taxon>
        <taxon>Polyangia</taxon>
        <taxon>Haliangiales</taxon>
        <taxon>Kofleriaceae</taxon>
        <taxon>Haliangium</taxon>
    </lineage>
</organism>
<comment type="function">
    <text evidence="3 4">Catalyzes the conversion of N5-carboxyaminoimidazole ribonucleotide (N5-CAIR) to 4-carboxy-5-aminoimidazole ribonucleotide (CAIR).</text>
</comment>
<dbReference type="EMBL" id="CP001804">
    <property type="protein sequence ID" value="ACY17408.1"/>
    <property type="molecule type" value="Genomic_DNA"/>
</dbReference>
<dbReference type="eggNOG" id="COG0041">
    <property type="taxonomic scope" value="Bacteria"/>
</dbReference>
<dbReference type="RefSeq" id="WP_012830000.1">
    <property type="nucleotide sequence ID" value="NC_013440.1"/>
</dbReference>
<evidence type="ECO:0000256" key="5">
    <source>
        <dbReference type="PIRSR" id="PIRSR001338-1"/>
    </source>
</evidence>
<proteinExistence type="inferred from homology"/>
<dbReference type="UniPathway" id="UPA00074">
    <property type="reaction ID" value="UER00943"/>
</dbReference>
<dbReference type="STRING" id="502025.Hoch_4919"/>
<comment type="similarity">
    <text evidence="3">Belongs to the AIR carboxylase family. Class I subfamily.</text>
</comment>
<evidence type="ECO:0000259" key="6">
    <source>
        <dbReference type="SMART" id="SM01001"/>
    </source>
</evidence>
<keyword evidence="1 3" id="KW-0658">Purine biosynthesis</keyword>
<dbReference type="Proteomes" id="UP000001880">
    <property type="component" value="Chromosome"/>
</dbReference>
<dbReference type="GO" id="GO:0006189">
    <property type="term" value="P:'de novo' IMP biosynthetic process"/>
    <property type="evidence" value="ECO:0007669"/>
    <property type="project" value="UniProtKB-UniRule"/>
</dbReference>
<dbReference type="InterPro" id="IPR000031">
    <property type="entry name" value="PurE_dom"/>
</dbReference>
<comment type="catalytic activity">
    <reaction evidence="3 4">
        <text>5-carboxyamino-1-(5-phospho-D-ribosyl)imidazole + H(+) = 5-amino-1-(5-phospho-D-ribosyl)imidazole-4-carboxylate</text>
        <dbReference type="Rhea" id="RHEA:13193"/>
        <dbReference type="ChEBI" id="CHEBI:15378"/>
        <dbReference type="ChEBI" id="CHEBI:58730"/>
        <dbReference type="ChEBI" id="CHEBI:77657"/>
        <dbReference type="EC" id="5.4.99.18"/>
    </reaction>
</comment>
<dbReference type="SMART" id="SM01001">
    <property type="entry name" value="AIRC"/>
    <property type="match status" value="1"/>
</dbReference>
<dbReference type="GO" id="GO:0016829">
    <property type="term" value="F:lyase activity"/>
    <property type="evidence" value="ECO:0007669"/>
    <property type="project" value="UniProtKB-KW"/>
</dbReference>
<sequence>MTQSQNQTTQTPIQVAILMGSRSDESLVIPAADLLQQLGIAHEVRVLSAHRTPADTAALATSARERGIRVFICAAGGAAHLAGAVAAHTTLPVIGLPLARTPLAGQDALLATVQMPRGMPVATVAIDGAYNAALLAAQILATADEALAQKLVELRQGMADRVRADDSALRSERAATSA</sequence>
<name>D0LU44_HALO1</name>
<accession>D0LU44</accession>
<feature type="binding site" evidence="3 5">
    <location>
        <position position="21"/>
    </location>
    <ligand>
        <name>substrate</name>
    </ligand>
</feature>
<dbReference type="AlphaFoldDB" id="D0LU44"/>
<keyword evidence="2 3" id="KW-0413">Isomerase</keyword>
<dbReference type="KEGG" id="hoh:Hoch_4919"/>
<dbReference type="Pfam" id="PF00731">
    <property type="entry name" value="AIRC"/>
    <property type="match status" value="1"/>
</dbReference>
<keyword evidence="8" id="KW-1185">Reference proteome</keyword>
<keyword evidence="7" id="KW-0456">Lyase</keyword>
<dbReference type="HAMAP" id="MF_01929">
    <property type="entry name" value="PurE_classI"/>
    <property type="match status" value="1"/>
</dbReference>
<dbReference type="PANTHER" id="PTHR23046:SF2">
    <property type="entry name" value="PHOSPHORIBOSYLAMINOIMIDAZOLE CARBOXYLASE"/>
    <property type="match status" value="1"/>
</dbReference>
<dbReference type="SUPFAM" id="SSF52255">
    <property type="entry name" value="N5-CAIR mutase (phosphoribosylaminoimidazole carboxylase, PurE)"/>
    <property type="match status" value="1"/>
</dbReference>
<dbReference type="HOGENOM" id="CLU_094982_2_0_7"/>
<evidence type="ECO:0000256" key="4">
    <source>
        <dbReference type="PIRNR" id="PIRNR001338"/>
    </source>
</evidence>
<dbReference type="PIRSF" id="PIRSF001338">
    <property type="entry name" value="AIR_carboxylase"/>
    <property type="match status" value="1"/>
</dbReference>
<dbReference type="NCBIfam" id="TIGR01162">
    <property type="entry name" value="purE"/>
    <property type="match status" value="1"/>
</dbReference>
<evidence type="ECO:0000256" key="2">
    <source>
        <dbReference type="ARBA" id="ARBA00023235"/>
    </source>
</evidence>
<comment type="pathway">
    <text evidence="3 4">Purine metabolism; IMP biosynthesis via de novo pathway; 5-amino-1-(5-phospho-D-ribosyl)imidazole-4-carboxylate from 5-amino-1-(5-phospho-D-ribosyl)imidazole (N5-CAIR route): step 2/2.</text>
</comment>
<evidence type="ECO:0000256" key="3">
    <source>
        <dbReference type="HAMAP-Rule" id="MF_01929"/>
    </source>
</evidence>
<gene>
    <name evidence="3" type="primary">purE</name>
    <name evidence="7" type="ordered locus">Hoch_4919</name>
</gene>
<dbReference type="InterPro" id="IPR033747">
    <property type="entry name" value="PurE_ClassI"/>
</dbReference>
<dbReference type="PANTHER" id="PTHR23046">
    <property type="entry name" value="PHOSPHORIBOSYLAMINOIMIDAZOLE CARBOXYLASE CATALYTIC SUBUNIT"/>
    <property type="match status" value="1"/>
</dbReference>
<dbReference type="EC" id="5.4.99.18" evidence="3 4"/>
<reference evidence="7 8" key="1">
    <citation type="journal article" date="2010" name="Stand. Genomic Sci.">
        <title>Complete genome sequence of Haliangium ochraceum type strain (SMP-2).</title>
        <authorList>
            <consortium name="US DOE Joint Genome Institute (JGI-PGF)"/>
            <person name="Ivanova N."/>
            <person name="Daum C."/>
            <person name="Lang E."/>
            <person name="Abt B."/>
            <person name="Kopitz M."/>
            <person name="Saunders E."/>
            <person name="Lapidus A."/>
            <person name="Lucas S."/>
            <person name="Glavina Del Rio T."/>
            <person name="Nolan M."/>
            <person name="Tice H."/>
            <person name="Copeland A."/>
            <person name="Cheng J.F."/>
            <person name="Chen F."/>
            <person name="Bruce D."/>
            <person name="Goodwin L."/>
            <person name="Pitluck S."/>
            <person name="Mavromatis K."/>
            <person name="Pati A."/>
            <person name="Mikhailova N."/>
            <person name="Chen A."/>
            <person name="Palaniappan K."/>
            <person name="Land M."/>
            <person name="Hauser L."/>
            <person name="Chang Y.J."/>
            <person name="Jeffries C.D."/>
            <person name="Detter J.C."/>
            <person name="Brettin T."/>
            <person name="Rohde M."/>
            <person name="Goker M."/>
            <person name="Bristow J."/>
            <person name="Markowitz V."/>
            <person name="Eisen J.A."/>
            <person name="Hugenholtz P."/>
            <person name="Kyrpides N.C."/>
            <person name="Klenk H.P."/>
        </authorList>
    </citation>
    <scope>NUCLEOTIDE SEQUENCE [LARGE SCALE GENOMIC DNA]</scope>
    <source>
        <strain evidence="8">DSM 14365 / CIP 107738 / JCM 11303 / AJ 13395 / SMP-2</strain>
    </source>
</reference>
<feature type="binding site" evidence="3 5">
    <location>
        <position position="24"/>
    </location>
    <ligand>
        <name>substrate</name>
    </ligand>
</feature>
<feature type="domain" description="PurE" evidence="6">
    <location>
        <begin position="13"/>
        <end position="162"/>
    </location>
</feature>
<evidence type="ECO:0000256" key="1">
    <source>
        <dbReference type="ARBA" id="ARBA00022755"/>
    </source>
</evidence>
<dbReference type="GO" id="GO:0034023">
    <property type="term" value="F:5-(carboxyamino)imidazole ribonucleotide mutase activity"/>
    <property type="evidence" value="ECO:0007669"/>
    <property type="project" value="UniProtKB-UniRule"/>
</dbReference>
<protein>
    <recommendedName>
        <fullName evidence="3 4">N5-carboxyaminoimidazole ribonucleotide mutase</fullName>
        <shortName evidence="3 4">N5-CAIR mutase</shortName>
        <ecNumber evidence="3 4">5.4.99.18</ecNumber>
    </recommendedName>
    <alternativeName>
        <fullName evidence="3">5-(carboxyamino)imidazole ribonucleotide mutase</fullName>
    </alternativeName>
</protein>
<feature type="binding site" evidence="3 5">
    <location>
        <position position="51"/>
    </location>
    <ligand>
        <name>substrate</name>
    </ligand>
</feature>
<dbReference type="OrthoDB" id="9791908at2"/>